<dbReference type="SMART" id="SM00331">
    <property type="entry name" value="PP2C_SIG"/>
    <property type="match status" value="1"/>
</dbReference>
<dbReference type="InterPro" id="IPR001932">
    <property type="entry name" value="PPM-type_phosphatase-like_dom"/>
</dbReference>
<evidence type="ECO:0000313" key="3">
    <source>
        <dbReference type="Proteomes" id="UP001548189"/>
    </source>
</evidence>
<evidence type="ECO:0000259" key="1">
    <source>
        <dbReference type="PROSITE" id="PS51746"/>
    </source>
</evidence>
<comment type="caution">
    <text evidence="2">The sequence shown here is derived from an EMBL/GenBank/DDBJ whole genome shotgun (WGS) entry which is preliminary data.</text>
</comment>
<reference evidence="2 3" key="1">
    <citation type="submission" date="2024-06" db="EMBL/GenBank/DDBJ databases">
        <authorList>
            <person name="Li F."/>
        </authorList>
    </citation>
    <scope>NUCLEOTIDE SEQUENCE [LARGE SCALE GENOMIC DNA]</scope>
    <source>
        <strain evidence="2 3">GXAS 311</strain>
    </source>
</reference>
<dbReference type="PANTHER" id="PTHR13832:SF827">
    <property type="entry name" value="PROTEIN PHOSPHATASE 1L"/>
    <property type="match status" value="1"/>
</dbReference>
<name>A0ABV2BXE6_9GAMM</name>
<dbReference type="Proteomes" id="UP001548189">
    <property type="component" value="Unassembled WGS sequence"/>
</dbReference>
<protein>
    <submittedName>
        <fullName evidence="2">PP2C family serine/threonine-protein phosphatase</fullName>
    </submittedName>
</protein>
<dbReference type="SUPFAM" id="SSF81606">
    <property type="entry name" value="PP2C-like"/>
    <property type="match status" value="1"/>
</dbReference>
<dbReference type="InterPro" id="IPR015655">
    <property type="entry name" value="PP2C"/>
</dbReference>
<dbReference type="RefSeq" id="WP_353897183.1">
    <property type="nucleotide sequence ID" value="NZ_JBEVCJ010000024.1"/>
</dbReference>
<dbReference type="Gene3D" id="3.60.40.10">
    <property type="entry name" value="PPM-type phosphatase domain"/>
    <property type="match status" value="1"/>
</dbReference>
<dbReference type="PROSITE" id="PS51746">
    <property type="entry name" value="PPM_2"/>
    <property type="match status" value="1"/>
</dbReference>
<keyword evidence="3" id="KW-1185">Reference proteome</keyword>
<dbReference type="SMART" id="SM00332">
    <property type="entry name" value="PP2Cc"/>
    <property type="match status" value="1"/>
</dbReference>
<feature type="domain" description="PPM-type phosphatase" evidence="1">
    <location>
        <begin position="9"/>
        <end position="238"/>
    </location>
</feature>
<dbReference type="PANTHER" id="PTHR13832">
    <property type="entry name" value="PROTEIN PHOSPHATASE 2C"/>
    <property type="match status" value="1"/>
</dbReference>
<organism evidence="2 3">
    <name type="scientific">Aliikangiella maris</name>
    <dbReference type="NCBI Taxonomy" id="3162458"/>
    <lineage>
        <taxon>Bacteria</taxon>
        <taxon>Pseudomonadati</taxon>
        <taxon>Pseudomonadota</taxon>
        <taxon>Gammaproteobacteria</taxon>
        <taxon>Oceanospirillales</taxon>
        <taxon>Pleioneaceae</taxon>
        <taxon>Aliikangiella</taxon>
    </lineage>
</organism>
<dbReference type="InterPro" id="IPR036457">
    <property type="entry name" value="PPM-type-like_dom_sf"/>
</dbReference>
<dbReference type="Pfam" id="PF13672">
    <property type="entry name" value="PP2C_2"/>
    <property type="match status" value="1"/>
</dbReference>
<evidence type="ECO:0000313" key="2">
    <source>
        <dbReference type="EMBL" id="MET1256599.1"/>
    </source>
</evidence>
<proteinExistence type="predicted"/>
<gene>
    <name evidence="2" type="ORF">ABVT43_15775</name>
</gene>
<sequence length="257" mass="28465">MENTEIKIKYAYATDVGCVRELNEDSLFCSNNLWLVADGMGGHACGEIASQIAAETIAREFMGSGDLVRAIELAHSNILAASNDKVNQQGMGTTVVALTCKQNEYFVAWVGDSRAYLWDHCRSRLTQLTEDHSLIVRLVKSGLISVEEAQKHPQRHMITQCLGSVEIEQIKIDVNQDVWQANQQILLCSDGLSDELSDQEIARILKTHTDKLDKINALIEAAKSAGGRDNISVVLIDSPIVKKPSLFEKIKMLLKIQ</sequence>
<dbReference type="EMBL" id="JBEVCJ010000024">
    <property type="protein sequence ID" value="MET1256599.1"/>
    <property type="molecule type" value="Genomic_DNA"/>
</dbReference>
<dbReference type="CDD" id="cd00143">
    <property type="entry name" value="PP2Cc"/>
    <property type="match status" value="1"/>
</dbReference>
<accession>A0ABV2BXE6</accession>